<evidence type="ECO:0000313" key="3">
    <source>
        <dbReference type="Proteomes" id="UP001064489"/>
    </source>
</evidence>
<organism evidence="2 3">
    <name type="scientific">Acer negundo</name>
    <name type="common">Box elder</name>
    <dbReference type="NCBI Taxonomy" id="4023"/>
    <lineage>
        <taxon>Eukaryota</taxon>
        <taxon>Viridiplantae</taxon>
        <taxon>Streptophyta</taxon>
        <taxon>Embryophyta</taxon>
        <taxon>Tracheophyta</taxon>
        <taxon>Spermatophyta</taxon>
        <taxon>Magnoliopsida</taxon>
        <taxon>eudicotyledons</taxon>
        <taxon>Gunneridae</taxon>
        <taxon>Pentapetalae</taxon>
        <taxon>rosids</taxon>
        <taxon>malvids</taxon>
        <taxon>Sapindales</taxon>
        <taxon>Sapindaceae</taxon>
        <taxon>Hippocastanoideae</taxon>
        <taxon>Acereae</taxon>
        <taxon>Acer</taxon>
    </lineage>
</organism>
<reference evidence="2" key="1">
    <citation type="journal article" date="2022" name="Plant J.">
        <title>Strategies of tolerance reflected in two North American maple genomes.</title>
        <authorList>
            <person name="McEvoy S.L."/>
            <person name="Sezen U.U."/>
            <person name="Trouern-Trend A."/>
            <person name="McMahon S.M."/>
            <person name="Schaberg P.G."/>
            <person name="Yang J."/>
            <person name="Wegrzyn J.L."/>
            <person name="Swenson N.G."/>
        </authorList>
    </citation>
    <scope>NUCLEOTIDE SEQUENCE</scope>
    <source>
        <strain evidence="2">91603</strain>
    </source>
</reference>
<proteinExistence type="predicted"/>
<sequence>MRATRSSKLKSKPGGDNSGNTRKEGWVDWNLEEEIAKVIEKGVALGLDLKSRGSIIRKTNQQQKGPAVSNTSQANNVIWDLEEEIAKLMETRVALGFDFNGNENEIIEVVSSREKEDEERMEDLE</sequence>
<evidence type="ECO:0000256" key="1">
    <source>
        <dbReference type="SAM" id="MobiDB-lite"/>
    </source>
</evidence>
<dbReference type="AlphaFoldDB" id="A0AAD5NJN2"/>
<comment type="caution">
    <text evidence="2">The sequence shown here is derived from an EMBL/GenBank/DDBJ whole genome shotgun (WGS) entry which is preliminary data.</text>
</comment>
<protein>
    <submittedName>
        <fullName evidence="2">Uncharacterized protein</fullName>
    </submittedName>
</protein>
<feature type="region of interest" description="Disordered" evidence="1">
    <location>
        <begin position="1"/>
        <end position="25"/>
    </location>
</feature>
<gene>
    <name evidence="2" type="ORF">LWI28_016829</name>
</gene>
<dbReference type="Proteomes" id="UP001064489">
    <property type="component" value="Chromosome 2"/>
</dbReference>
<feature type="compositionally biased region" description="Basic residues" evidence="1">
    <location>
        <begin position="1"/>
        <end position="11"/>
    </location>
</feature>
<evidence type="ECO:0000313" key="2">
    <source>
        <dbReference type="EMBL" id="KAI9161381.1"/>
    </source>
</evidence>
<accession>A0AAD5NJN2</accession>
<keyword evidence="3" id="KW-1185">Reference proteome</keyword>
<name>A0AAD5NJN2_ACENE</name>
<dbReference type="EMBL" id="JAJSOW010000106">
    <property type="protein sequence ID" value="KAI9161381.1"/>
    <property type="molecule type" value="Genomic_DNA"/>
</dbReference>
<reference evidence="2" key="2">
    <citation type="submission" date="2023-02" db="EMBL/GenBank/DDBJ databases">
        <authorList>
            <person name="Swenson N.G."/>
            <person name="Wegrzyn J.L."/>
            <person name="Mcevoy S.L."/>
        </authorList>
    </citation>
    <scope>NUCLEOTIDE SEQUENCE</scope>
    <source>
        <strain evidence="2">91603</strain>
        <tissue evidence="2">Leaf</tissue>
    </source>
</reference>